<evidence type="ECO:0000313" key="1">
    <source>
        <dbReference type="EMBL" id="GIY36922.1"/>
    </source>
</evidence>
<accession>A0AAV4SU30</accession>
<dbReference type="EMBL" id="BPLQ01008381">
    <property type="protein sequence ID" value="GIY36922.1"/>
    <property type="molecule type" value="Genomic_DNA"/>
</dbReference>
<sequence length="100" mass="11007">MGASAISLVHPSPFPPPQQSLRGAYIALFPASGSTVNDNLASELFHKVKKMVRSIRTHKAINGCFRINDNKQLLRLYLAPLPPAAHLARFDLAPGQSFWK</sequence>
<dbReference type="Proteomes" id="UP001054837">
    <property type="component" value="Unassembled WGS sequence"/>
</dbReference>
<reference evidence="1 2" key="1">
    <citation type="submission" date="2021-06" db="EMBL/GenBank/DDBJ databases">
        <title>Caerostris darwini draft genome.</title>
        <authorList>
            <person name="Kono N."/>
            <person name="Arakawa K."/>
        </authorList>
    </citation>
    <scope>NUCLEOTIDE SEQUENCE [LARGE SCALE GENOMIC DNA]</scope>
</reference>
<protein>
    <submittedName>
        <fullName evidence="1">Uncharacterized protein</fullName>
    </submittedName>
</protein>
<proteinExistence type="predicted"/>
<name>A0AAV4SU30_9ARAC</name>
<organism evidence="1 2">
    <name type="scientific">Caerostris darwini</name>
    <dbReference type="NCBI Taxonomy" id="1538125"/>
    <lineage>
        <taxon>Eukaryota</taxon>
        <taxon>Metazoa</taxon>
        <taxon>Ecdysozoa</taxon>
        <taxon>Arthropoda</taxon>
        <taxon>Chelicerata</taxon>
        <taxon>Arachnida</taxon>
        <taxon>Araneae</taxon>
        <taxon>Araneomorphae</taxon>
        <taxon>Entelegynae</taxon>
        <taxon>Araneoidea</taxon>
        <taxon>Araneidae</taxon>
        <taxon>Caerostris</taxon>
    </lineage>
</organism>
<comment type="caution">
    <text evidence="1">The sequence shown here is derived from an EMBL/GenBank/DDBJ whole genome shotgun (WGS) entry which is preliminary data.</text>
</comment>
<evidence type="ECO:0000313" key="2">
    <source>
        <dbReference type="Proteomes" id="UP001054837"/>
    </source>
</evidence>
<keyword evidence="2" id="KW-1185">Reference proteome</keyword>
<gene>
    <name evidence="1" type="ORF">CDAR_618501</name>
</gene>
<dbReference type="AlphaFoldDB" id="A0AAV4SU30"/>